<dbReference type="AlphaFoldDB" id="A0A0G0MBM5"/>
<keyword evidence="1" id="KW-1133">Transmembrane helix</keyword>
<keyword evidence="1" id="KW-0812">Transmembrane</keyword>
<evidence type="ECO:0000256" key="1">
    <source>
        <dbReference type="SAM" id="Phobius"/>
    </source>
</evidence>
<dbReference type="EMBL" id="LBWA01000008">
    <property type="protein sequence ID" value="KKQ97765.1"/>
    <property type="molecule type" value="Genomic_DNA"/>
</dbReference>
<feature type="transmembrane region" description="Helical" evidence="1">
    <location>
        <begin position="44"/>
        <end position="66"/>
    </location>
</feature>
<feature type="transmembrane region" description="Helical" evidence="1">
    <location>
        <begin position="127"/>
        <end position="149"/>
    </location>
</feature>
<sequence length="228" mass="26367">MSLGTKRIIFWIFWLLIVLSGPITVIRNSDLRNTFANTVVLTNFFQRMTGLLAFSLLFIQIILGSWMGRWLQIIGAKAYKIHITQGLVIYLLMLIHPLFENAIVYLVSKNIIDALYVFIPSLGTERAILLVFGRTAFLLATIAVIASYFRTKPFFRRNWQAFHILNYLVFILIFIHMRLGTDIVSPPFVWVSWIALIGVLFSLVHRFLYPLLPKSIFQRGTDIKEQKA</sequence>
<feature type="transmembrane region" description="Helical" evidence="1">
    <location>
        <begin position="190"/>
        <end position="209"/>
    </location>
</feature>
<evidence type="ECO:0000313" key="3">
    <source>
        <dbReference type="Proteomes" id="UP000034325"/>
    </source>
</evidence>
<evidence type="ECO:0000313" key="2">
    <source>
        <dbReference type="EMBL" id="KKQ97765.1"/>
    </source>
</evidence>
<reference evidence="2 3" key="1">
    <citation type="journal article" date="2015" name="Nature">
        <title>rRNA introns, odd ribosomes, and small enigmatic genomes across a large radiation of phyla.</title>
        <authorList>
            <person name="Brown C.T."/>
            <person name="Hug L.A."/>
            <person name="Thomas B.C."/>
            <person name="Sharon I."/>
            <person name="Castelle C.J."/>
            <person name="Singh A."/>
            <person name="Wilkins M.J."/>
            <person name="Williams K.H."/>
            <person name="Banfield J.F."/>
        </authorList>
    </citation>
    <scope>NUCLEOTIDE SEQUENCE [LARGE SCALE GENOMIC DNA]</scope>
</reference>
<dbReference type="Proteomes" id="UP000034325">
    <property type="component" value="Unassembled WGS sequence"/>
</dbReference>
<organism evidence="2 3">
    <name type="scientific">Candidatus Woesebacteria bacterium GW2011_GWA1_39_12</name>
    <dbReference type="NCBI Taxonomy" id="1618549"/>
    <lineage>
        <taxon>Bacteria</taxon>
        <taxon>Candidatus Woeseibacteriota</taxon>
    </lineage>
</organism>
<gene>
    <name evidence="2" type="ORF">UT23_C0008G0038</name>
</gene>
<comment type="caution">
    <text evidence="2">The sequence shown here is derived from an EMBL/GenBank/DDBJ whole genome shotgun (WGS) entry which is preliminary data.</text>
</comment>
<proteinExistence type="predicted"/>
<evidence type="ECO:0008006" key="4">
    <source>
        <dbReference type="Google" id="ProtNLM"/>
    </source>
</evidence>
<name>A0A0G0MBM5_9BACT</name>
<protein>
    <recommendedName>
        <fullName evidence="4">Ferric oxidoreductase domain-containing protein</fullName>
    </recommendedName>
</protein>
<feature type="transmembrane region" description="Helical" evidence="1">
    <location>
        <begin position="161"/>
        <end position="178"/>
    </location>
</feature>
<keyword evidence="1" id="KW-0472">Membrane</keyword>
<feature type="transmembrane region" description="Helical" evidence="1">
    <location>
        <begin position="87"/>
        <end position="107"/>
    </location>
</feature>
<accession>A0A0G0MBM5</accession>